<feature type="compositionally biased region" description="Basic and acidic residues" evidence="1">
    <location>
        <begin position="201"/>
        <end position="211"/>
    </location>
</feature>
<sequence>MAAAMRLFSFYGSDLEYIEFLETVFRRLQQFQPGLFENVPGVEALLHSAGPKDDSTLTPEPQAKGASLREPGVRKCRTLNYIPRGTEERTQPVPPSQTTRAEEHSIHGDRASISCSKETGSKEDALAPERASSNAVPPNTTIDQARPGLPFSHYDPNNPQAQGASTSKTSVRKRRASDSPSQGPNIKERTRPILPSQTTRAQEHSIDRDHASISCSEETSPKDHGHDLKETWPNLDTIPRTDDDWRRKRKDYSLDTLDHIQSLLSKLTTGNLSVNFDDVTDHSLDTIGNHMIMILRQTTLFGGTVRLLVYLFFAFCLVVEHIAKEYSADNNNRRLLEKILGHNWKSLKDLRKAERNRKIRKLINGWLQNVLPLATGQASNSTDKHLRKLKTGAVNMIKTLENVFQRGGGNCVFELIIYYDRSLPNISECREDKFRLLEDYFSSILPSAIFRQSVPLRIPLLLLLWWPFSYDTVRNALGLEHLKEEEFDRFSSALKEKALDTYLARRLDCNTPSHTLAVTPRSRRDDNSDNSPMAKRRRIDSDESLGDGGTDNDENHDLAPPRSASSSRTSVQACSPIAGRLVSHSVEETSSQSPDRSNVHDTASYRRTECAGTMDCETSSQYEWNMSPCNLQFVDEASANSSRAPSHDAIPRHEMHADGGYVVDECQSPPPTRDESMPAGNEDNIAAAGMESQVAVPEQEAEEGQPPPQDTPGRAPVVSARQDPLTYSGGLAHDDSNDDVAAAATLLAGMNNADAMNRPSAVRGMLPCSSVFTCLSIHDDTLSGKSGGLMTIGNECPGEPGNPCTDEAALWTGVGNPPASKACNDFAPDSGIPNNSEGYDDILGEEWFNTLLYALDTNQLFEWQQENIST</sequence>
<name>A0A9P8VUB2_9HYPO</name>
<reference evidence="3 4" key="1">
    <citation type="journal article" date="2021" name="Nat. Commun.">
        <title>Genetic determinants of endophytism in the Arabidopsis root mycobiome.</title>
        <authorList>
            <person name="Mesny F."/>
            <person name="Miyauchi S."/>
            <person name="Thiergart T."/>
            <person name="Pickel B."/>
            <person name="Atanasova L."/>
            <person name="Karlsson M."/>
            <person name="Huettel B."/>
            <person name="Barry K.W."/>
            <person name="Haridas S."/>
            <person name="Chen C."/>
            <person name="Bauer D."/>
            <person name="Andreopoulos W."/>
            <person name="Pangilinan J."/>
            <person name="LaButti K."/>
            <person name="Riley R."/>
            <person name="Lipzen A."/>
            <person name="Clum A."/>
            <person name="Drula E."/>
            <person name="Henrissat B."/>
            <person name="Kohler A."/>
            <person name="Grigoriev I.V."/>
            <person name="Martin F.M."/>
            <person name="Hacquard S."/>
        </authorList>
    </citation>
    <scope>NUCLEOTIDE SEQUENCE [LARGE SCALE GENOMIC DNA]</scope>
    <source>
        <strain evidence="3 4">MPI-CAGE-CH-0241</strain>
    </source>
</reference>
<evidence type="ECO:0000256" key="1">
    <source>
        <dbReference type="SAM" id="MobiDB-lite"/>
    </source>
</evidence>
<feature type="region of interest" description="Disordered" evidence="1">
    <location>
        <begin position="691"/>
        <end position="717"/>
    </location>
</feature>
<dbReference type="EMBL" id="JAGPYM010000028">
    <property type="protein sequence ID" value="KAH6879793.1"/>
    <property type="molecule type" value="Genomic_DNA"/>
</dbReference>
<keyword evidence="4" id="KW-1185">Reference proteome</keyword>
<feature type="region of interest" description="Disordered" evidence="1">
    <location>
        <begin position="48"/>
        <end position="240"/>
    </location>
</feature>
<organism evidence="3 4">
    <name type="scientific">Thelonectria olida</name>
    <dbReference type="NCBI Taxonomy" id="1576542"/>
    <lineage>
        <taxon>Eukaryota</taxon>
        <taxon>Fungi</taxon>
        <taxon>Dikarya</taxon>
        <taxon>Ascomycota</taxon>
        <taxon>Pezizomycotina</taxon>
        <taxon>Sordariomycetes</taxon>
        <taxon>Hypocreomycetidae</taxon>
        <taxon>Hypocreales</taxon>
        <taxon>Nectriaceae</taxon>
        <taxon>Thelonectria</taxon>
    </lineage>
</organism>
<evidence type="ECO:0000313" key="2">
    <source>
        <dbReference type="EMBL" id="KAH6879793.1"/>
    </source>
</evidence>
<evidence type="ECO:0000313" key="4">
    <source>
        <dbReference type="Proteomes" id="UP000777438"/>
    </source>
</evidence>
<feature type="compositionally biased region" description="Acidic residues" evidence="1">
    <location>
        <begin position="542"/>
        <end position="552"/>
    </location>
</feature>
<comment type="caution">
    <text evidence="3">The sequence shown here is derived from an EMBL/GenBank/DDBJ whole genome shotgun (WGS) entry which is preliminary data.</text>
</comment>
<protein>
    <submittedName>
        <fullName evidence="3">Uncharacterized protein</fullName>
    </submittedName>
</protein>
<feature type="compositionally biased region" description="Basic and acidic residues" evidence="1">
    <location>
        <begin position="100"/>
        <end position="110"/>
    </location>
</feature>
<feature type="compositionally biased region" description="Polar residues" evidence="1">
    <location>
        <begin position="155"/>
        <end position="169"/>
    </location>
</feature>
<feature type="compositionally biased region" description="Polar residues" evidence="1">
    <location>
        <begin position="131"/>
        <end position="143"/>
    </location>
</feature>
<accession>A0A9P8VUB2</accession>
<dbReference type="EMBL" id="JAGPYM010000028">
    <property type="protein sequence ID" value="KAH6879805.1"/>
    <property type="molecule type" value="Genomic_DNA"/>
</dbReference>
<evidence type="ECO:0000313" key="3">
    <source>
        <dbReference type="EMBL" id="KAH6879805.1"/>
    </source>
</evidence>
<proteinExistence type="predicted"/>
<feature type="compositionally biased region" description="Basic and acidic residues" evidence="1">
    <location>
        <begin position="219"/>
        <end position="230"/>
    </location>
</feature>
<feature type="region of interest" description="Disordered" evidence="1">
    <location>
        <begin position="584"/>
        <end position="603"/>
    </location>
</feature>
<gene>
    <name evidence="2" type="ORF">B0T10DRAFT_496083</name>
    <name evidence="3" type="ORF">B0T10DRAFT_496162</name>
</gene>
<feature type="region of interest" description="Disordered" evidence="1">
    <location>
        <begin position="514"/>
        <end position="573"/>
    </location>
</feature>
<dbReference type="Proteomes" id="UP000777438">
    <property type="component" value="Unassembled WGS sequence"/>
</dbReference>
<dbReference type="AlphaFoldDB" id="A0A9P8VUB2"/>